<proteinExistence type="predicted"/>
<feature type="non-terminal residue" evidence="1">
    <location>
        <position position="1"/>
    </location>
</feature>
<name>A0ACC2NWE0_9HYME</name>
<organism evidence="1 2">
    <name type="scientific">Eretmocerus hayati</name>
    <dbReference type="NCBI Taxonomy" id="131215"/>
    <lineage>
        <taxon>Eukaryota</taxon>
        <taxon>Metazoa</taxon>
        <taxon>Ecdysozoa</taxon>
        <taxon>Arthropoda</taxon>
        <taxon>Hexapoda</taxon>
        <taxon>Insecta</taxon>
        <taxon>Pterygota</taxon>
        <taxon>Neoptera</taxon>
        <taxon>Endopterygota</taxon>
        <taxon>Hymenoptera</taxon>
        <taxon>Apocrita</taxon>
        <taxon>Proctotrupomorpha</taxon>
        <taxon>Chalcidoidea</taxon>
        <taxon>Aphelinidae</taxon>
        <taxon>Aphelininae</taxon>
        <taxon>Eretmocerus</taxon>
    </lineage>
</organism>
<reference evidence="1" key="1">
    <citation type="submission" date="2023-04" db="EMBL/GenBank/DDBJ databases">
        <title>A chromosome-level genome assembly of the parasitoid wasp Eretmocerus hayati.</title>
        <authorList>
            <person name="Zhong Y."/>
            <person name="Liu S."/>
            <person name="Liu Y."/>
        </authorList>
    </citation>
    <scope>NUCLEOTIDE SEQUENCE</scope>
    <source>
        <strain evidence="1">ZJU_SS_LIU_2023</strain>
    </source>
</reference>
<evidence type="ECO:0000313" key="1">
    <source>
        <dbReference type="EMBL" id="KAJ8675404.1"/>
    </source>
</evidence>
<evidence type="ECO:0000313" key="2">
    <source>
        <dbReference type="Proteomes" id="UP001239111"/>
    </source>
</evidence>
<feature type="non-terminal residue" evidence="1">
    <location>
        <position position="101"/>
    </location>
</feature>
<protein>
    <submittedName>
        <fullName evidence="1">Uncharacterized protein</fullName>
    </submittedName>
</protein>
<comment type="caution">
    <text evidence="1">The sequence shown here is derived from an EMBL/GenBank/DDBJ whole genome shotgun (WGS) entry which is preliminary data.</text>
</comment>
<dbReference type="EMBL" id="CM056742">
    <property type="protein sequence ID" value="KAJ8675404.1"/>
    <property type="molecule type" value="Genomic_DNA"/>
</dbReference>
<sequence length="101" mass="11165">EKSFFSESVLSRVIMKVLLSLFCVLFALVACQASEPLQTETDQEGVTEVVETRREPRNLVFSIVKKIVIAALGSAAIGAIGEIYENCKQYWKKPAALIRCA</sequence>
<keyword evidence="2" id="KW-1185">Reference proteome</keyword>
<accession>A0ACC2NWE0</accession>
<dbReference type="Proteomes" id="UP001239111">
    <property type="component" value="Chromosome 2"/>
</dbReference>
<gene>
    <name evidence="1" type="ORF">QAD02_011190</name>
</gene>